<evidence type="ECO:0000313" key="9">
    <source>
        <dbReference type="EMBL" id="MDR7324047.1"/>
    </source>
</evidence>
<dbReference type="Pfam" id="PF02156">
    <property type="entry name" value="Glyco_hydro_26"/>
    <property type="match status" value="1"/>
</dbReference>
<gene>
    <name evidence="9" type="ORF">J2S44_004297</name>
</gene>
<dbReference type="GO" id="GO:0005576">
    <property type="term" value="C:extracellular region"/>
    <property type="evidence" value="ECO:0007669"/>
    <property type="project" value="UniProtKB-SubCell"/>
</dbReference>
<dbReference type="RefSeq" id="WP_310416851.1">
    <property type="nucleotide sequence ID" value="NZ_JAVDYC010000001.1"/>
</dbReference>
<dbReference type="Proteomes" id="UP001183629">
    <property type="component" value="Unassembled WGS sequence"/>
</dbReference>
<feature type="chain" id="PRO_5042220461" description="GH26 domain-containing protein" evidence="7">
    <location>
        <begin position="29"/>
        <end position="516"/>
    </location>
</feature>
<dbReference type="NCBIfam" id="NF033679">
    <property type="entry name" value="DNRLRE_dom"/>
    <property type="match status" value="1"/>
</dbReference>
<dbReference type="Gene3D" id="3.20.20.80">
    <property type="entry name" value="Glycosidases"/>
    <property type="match status" value="1"/>
</dbReference>
<evidence type="ECO:0000256" key="2">
    <source>
        <dbReference type="ARBA" id="ARBA00022525"/>
    </source>
</evidence>
<keyword evidence="2" id="KW-0964">Secreted</keyword>
<sequence length="516" mass="54151">MRRTQGVFGTLLAGSLAVGAIAGAPAQAATTTTTQLSVSASDDAYTSSARKSLTTGSETKLVAGTVAGDRKVSYLKFTTGKAATGAKLALALDGAPAGSTLTVTRVLTSSWAESTLTSTNAPALGTTTVSAKLAAGQREVVLDLGAQITAAGTYSFAISSSSTTAATRIHSTEHGTAGLRPALRLTVAGAATPAPATPAAPVSGCTTGAKLVPTCGVLWGAAAGGFTSTPRDTALKQWEAATGRTAAIYHTYHKGNELFPTKAELAMTQDAAKPRTLLLNWKVAYGDTWAGVKAGKQDKRIDRWAAYVKANVKKPFFLALHHEPENDVNTNPESGMTAKDYAGMYRHVIQRLRANGVTNAINVVAYMGNETYLAKSWWPDLYPGDDVVDWIGLDSYLNAEKGYHHGDFNNLLDRGPVAGTNKLGFYGWATTKHAGKPIMVAEWGVYHSLKRTADKGAVFDTVLNQLKARPAVKAMVYFDCPADDTGDRNIAVTSSASALAAFKKIAADPIFNVSLK</sequence>
<evidence type="ECO:0000313" key="10">
    <source>
        <dbReference type="Proteomes" id="UP001183629"/>
    </source>
</evidence>
<comment type="subcellular location">
    <subcellularLocation>
        <location evidence="1">Secreted</location>
    </subcellularLocation>
</comment>
<evidence type="ECO:0000259" key="8">
    <source>
        <dbReference type="PROSITE" id="PS51764"/>
    </source>
</evidence>
<organism evidence="9 10">
    <name type="scientific">Catenuloplanes niger</name>
    <dbReference type="NCBI Taxonomy" id="587534"/>
    <lineage>
        <taxon>Bacteria</taxon>
        <taxon>Bacillati</taxon>
        <taxon>Actinomycetota</taxon>
        <taxon>Actinomycetes</taxon>
        <taxon>Micromonosporales</taxon>
        <taxon>Micromonosporaceae</taxon>
        <taxon>Catenuloplanes</taxon>
    </lineage>
</organism>
<dbReference type="Pfam" id="PF24517">
    <property type="entry name" value="CBM96"/>
    <property type="match status" value="1"/>
</dbReference>
<dbReference type="GO" id="GO:0004553">
    <property type="term" value="F:hydrolase activity, hydrolyzing O-glycosyl compounds"/>
    <property type="evidence" value="ECO:0007669"/>
    <property type="project" value="InterPro"/>
</dbReference>
<dbReference type="EMBL" id="JAVDYC010000001">
    <property type="protein sequence ID" value="MDR7324047.1"/>
    <property type="molecule type" value="Genomic_DNA"/>
</dbReference>
<evidence type="ECO:0000256" key="5">
    <source>
        <dbReference type="ARBA" id="ARBA00023295"/>
    </source>
</evidence>
<accession>A0AAE3ZSA7</accession>
<comment type="caution">
    <text evidence="9">The sequence shown here is derived from an EMBL/GenBank/DDBJ whole genome shotgun (WGS) entry which is preliminary data.</text>
</comment>
<dbReference type="AlphaFoldDB" id="A0AAE3ZSA7"/>
<evidence type="ECO:0000256" key="6">
    <source>
        <dbReference type="PROSITE-ProRule" id="PRU01100"/>
    </source>
</evidence>
<protein>
    <recommendedName>
        <fullName evidence="8">GH26 domain-containing protein</fullName>
    </recommendedName>
</protein>
<evidence type="ECO:0000256" key="7">
    <source>
        <dbReference type="SAM" id="SignalP"/>
    </source>
</evidence>
<feature type="domain" description="GH26" evidence="8">
    <location>
        <begin position="195"/>
        <end position="502"/>
    </location>
</feature>
<keyword evidence="5 6" id="KW-0326">Glycosidase</keyword>
<evidence type="ECO:0000256" key="4">
    <source>
        <dbReference type="ARBA" id="ARBA00022801"/>
    </source>
</evidence>
<feature type="active site" description="Proton donor" evidence="6">
    <location>
        <position position="323"/>
    </location>
</feature>
<dbReference type="PROSITE" id="PS51764">
    <property type="entry name" value="GH26"/>
    <property type="match status" value="1"/>
</dbReference>
<keyword evidence="4 6" id="KW-0378">Hydrolase</keyword>
<keyword evidence="10" id="KW-1185">Reference proteome</keyword>
<proteinExistence type="inferred from homology"/>
<keyword evidence="3 7" id="KW-0732">Signal</keyword>
<evidence type="ECO:0000256" key="1">
    <source>
        <dbReference type="ARBA" id="ARBA00004613"/>
    </source>
</evidence>
<dbReference type="InterPro" id="IPR055372">
    <property type="entry name" value="CBM96"/>
</dbReference>
<dbReference type="InterPro" id="IPR017853">
    <property type="entry name" value="GH"/>
</dbReference>
<dbReference type="SUPFAM" id="SSF51445">
    <property type="entry name" value="(Trans)glycosidases"/>
    <property type="match status" value="1"/>
</dbReference>
<feature type="signal peptide" evidence="7">
    <location>
        <begin position="1"/>
        <end position="28"/>
    </location>
</feature>
<reference evidence="9 10" key="1">
    <citation type="submission" date="2023-07" db="EMBL/GenBank/DDBJ databases">
        <title>Sequencing the genomes of 1000 actinobacteria strains.</title>
        <authorList>
            <person name="Klenk H.-P."/>
        </authorList>
    </citation>
    <scope>NUCLEOTIDE SEQUENCE [LARGE SCALE GENOMIC DNA]</scope>
    <source>
        <strain evidence="9 10">DSM 44711</strain>
    </source>
</reference>
<evidence type="ECO:0000256" key="3">
    <source>
        <dbReference type="ARBA" id="ARBA00022729"/>
    </source>
</evidence>
<feature type="active site" description="Nucleophile" evidence="6">
    <location>
        <position position="442"/>
    </location>
</feature>
<dbReference type="InterPro" id="IPR022790">
    <property type="entry name" value="GH26_dom"/>
</dbReference>
<comment type="similarity">
    <text evidence="6">Belongs to the glycosyl hydrolase 26 family.</text>
</comment>
<name>A0AAE3ZSA7_9ACTN</name>